<dbReference type="PANTHER" id="PTHR24346:SF82">
    <property type="entry name" value="KP78A-RELATED"/>
    <property type="match status" value="1"/>
</dbReference>
<dbReference type="PROSITE" id="PS50030">
    <property type="entry name" value="UBA"/>
    <property type="match status" value="1"/>
</dbReference>
<dbReference type="Gene3D" id="1.10.510.10">
    <property type="entry name" value="Transferase(Phosphotransferase) domain 1"/>
    <property type="match status" value="1"/>
</dbReference>
<comment type="catalytic activity">
    <reaction evidence="8">
        <text>L-threonyl-[protein] + ATP = O-phospho-L-threonyl-[protein] + ADP + H(+)</text>
        <dbReference type="Rhea" id="RHEA:46608"/>
        <dbReference type="Rhea" id="RHEA-COMP:11060"/>
        <dbReference type="Rhea" id="RHEA-COMP:11605"/>
        <dbReference type="ChEBI" id="CHEBI:15378"/>
        <dbReference type="ChEBI" id="CHEBI:30013"/>
        <dbReference type="ChEBI" id="CHEBI:30616"/>
        <dbReference type="ChEBI" id="CHEBI:61977"/>
        <dbReference type="ChEBI" id="CHEBI:456216"/>
        <dbReference type="EC" id="2.7.11.1"/>
    </reaction>
</comment>
<evidence type="ECO:0000256" key="4">
    <source>
        <dbReference type="ARBA" id="ARBA00022679"/>
    </source>
</evidence>
<evidence type="ECO:0000259" key="12">
    <source>
        <dbReference type="PROSITE" id="PS50030"/>
    </source>
</evidence>
<dbReference type="FunFam" id="3.30.310.80:FF:000011">
    <property type="entry name" value="Non-specific serine/threonine protein kinase"/>
    <property type="match status" value="1"/>
</dbReference>
<evidence type="ECO:0000259" key="11">
    <source>
        <dbReference type="PROSITE" id="PS50011"/>
    </source>
</evidence>
<dbReference type="Gene3D" id="3.30.310.80">
    <property type="entry name" value="Kinase associated domain 1, KA1"/>
    <property type="match status" value="1"/>
</dbReference>
<dbReference type="SUPFAM" id="SSF103243">
    <property type="entry name" value="KA1-like"/>
    <property type="match status" value="1"/>
</dbReference>
<accession>G3U2B4</accession>
<evidence type="ECO:0000313" key="14">
    <source>
        <dbReference type="Ensembl" id="ENSLAFP00000021972.1"/>
    </source>
</evidence>
<keyword evidence="5" id="KW-0547">Nucleotide-binding</keyword>
<sequence>SNMLWSHLAFSAEKETHVGHYHLLRTIGNGTFARAKLAQHINTGKEVLIKTADKIQQTSSNLELCQKIKIMKALHHPNIVKLFQVMEYENTLNIVMEYASGGDMFYHLVIHGLMSEKEAQRKFHYCHNKGIVHRDLRTASLLLDEEMNIKLADFGFGTEFTTGNKLDIFCGIPPYSLTRVLFQGEKYDRPPVDVWSLGVILYFMVSASLPFGGKTLLKVLEGQYDIPFHMSTQCKIFIHDPRKRATLEEIPGHLWMKVGHKERLYVQPLPDYDDPWCIEVMVNMGYAQEEIHDSLLNQKYNDVMATYLLLGHNTSEMESHTSTLEPQAAVHCTNSHTSSSPHEVHPTTCAKPKQCSSTKPAIPTYDYYIHNSLNGLSNGHVPPAPGIQDSLSTAQPDLWTVCQGEKQPPMCFCGSSSAHTIDKSSGAPEGTSFSQRVLKLSSLNEEQVQEVPDQPNMPQAVTPASPFISSQGQQGATGSFFKIRRRYLVLCVSKRTRRYLRGEAKPHSLKFTWKMKIISSMEPKEMRQEICRVLDANGCEWDLTHKYKLLCLNGIPGQEDFIQWRMEVCTLPQQTLNGVKLKRISGTSEAFDSTASKFSRELVL</sequence>
<evidence type="ECO:0000256" key="2">
    <source>
        <dbReference type="ARBA" id="ARBA00012513"/>
    </source>
</evidence>
<keyword evidence="3" id="KW-0723">Serine/threonine-protein kinase</keyword>
<evidence type="ECO:0000256" key="7">
    <source>
        <dbReference type="ARBA" id="ARBA00022840"/>
    </source>
</evidence>
<dbReference type="PROSITE" id="PS50011">
    <property type="entry name" value="PROTEIN_KINASE_DOM"/>
    <property type="match status" value="1"/>
</dbReference>
<dbReference type="GO" id="GO:0050321">
    <property type="term" value="F:tau-protein kinase activity"/>
    <property type="evidence" value="ECO:0007669"/>
    <property type="project" value="TreeGrafter"/>
</dbReference>
<dbReference type="GO" id="GO:0106310">
    <property type="term" value="F:protein serine kinase activity"/>
    <property type="evidence" value="ECO:0007669"/>
    <property type="project" value="RHEA"/>
</dbReference>
<dbReference type="FunFam" id="1.10.8.10:FF:000005">
    <property type="entry name" value="Non-specific serine/threonine protein kinase"/>
    <property type="match status" value="1"/>
</dbReference>
<dbReference type="FunFam" id="1.10.510.10:FF:000571">
    <property type="entry name" value="Maternal embryonic leucine zipper kinase"/>
    <property type="match status" value="1"/>
</dbReference>
<evidence type="ECO:0000256" key="5">
    <source>
        <dbReference type="ARBA" id="ARBA00022741"/>
    </source>
</evidence>
<feature type="domain" description="Protein kinase" evidence="11">
    <location>
        <begin position="21"/>
        <end position="256"/>
    </location>
</feature>
<keyword evidence="15" id="KW-1185">Reference proteome</keyword>
<dbReference type="CDD" id="cd14337">
    <property type="entry name" value="UBA_MARK_Par1"/>
    <property type="match status" value="1"/>
</dbReference>
<name>G3U2B4_LOXAF</name>
<dbReference type="Ensembl" id="ENSLAFT00000029426.1">
    <property type="protein sequence ID" value="ENSLAFP00000021972.1"/>
    <property type="gene ID" value="ENSLAFG00000030033.1"/>
</dbReference>
<evidence type="ECO:0000256" key="8">
    <source>
        <dbReference type="ARBA" id="ARBA00047899"/>
    </source>
</evidence>
<feature type="region of interest" description="Disordered" evidence="10">
    <location>
        <begin position="333"/>
        <end position="355"/>
    </location>
</feature>
<keyword evidence="7" id="KW-0067">ATP-binding</keyword>
<dbReference type="GeneTree" id="ENSGT00940000155031"/>
<dbReference type="InterPro" id="IPR011009">
    <property type="entry name" value="Kinase-like_dom_sf"/>
</dbReference>
<dbReference type="InterPro" id="IPR015940">
    <property type="entry name" value="UBA"/>
</dbReference>
<comment type="catalytic activity">
    <reaction evidence="9">
        <text>L-seryl-[protein] + ATP = O-phospho-L-seryl-[protein] + ADP + H(+)</text>
        <dbReference type="Rhea" id="RHEA:17989"/>
        <dbReference type="Rhea" id="RHEA-COMP:9863"/>
        <dbReference type="Rhea" id="RHEA-COMP:11604"/>
        <dbReference type="ChEBI" id="CHEBI:15378"/>
        <dbReference type="ChEBI" id="CHEBI:29999"/>
        <dbReference type="ChEBI" id="CHEBI:30616"/>
        <dbReference type="ChEBI" id="CHEBI:83421"/>
        <dbReference type="ChEBI" id="CHEBI:456216"/>
        <dbReference type="EC" id="2.7.11.1"/>
    </reaction>
</comment>
<dbReference type="Pfam" id="PF00069">
    <property type="entry name" value="Pkinase"/>
    <property type="match status" value="1"/>
</dbReference>
<dbReference type="GO" id="GO:0035556">
    <property type="term" value="P:intracellular signal transduction"/>
    <property type="evidence" value="ECO:0007669"/>
    <property type="project" value="TreeGrafter"/>
</dbReference>
<dbReference type="GO" id="GO:0005737">
    <property type="term" value="C:cytoplasm"/>
    <property type="evidence" value="ECO:0007669"/>
    <property type="project" value="TreeGrafter"/>
</dbReference>
<reference evidence="14" key="2">
    <citation type="submission" date="2025-08" db="UniProtKB">
        <authorList>
            <consortium name="Ensembl"/>
        </authorList>
    </citation>
    <scope>IDENTIFICATION</scope>
    <source>
        <strain evidence="14">Isolate ISIS603380</strain>
    </source>
</reference>
<evidence type="ECO:0000313" key="15">
    <source>
        <dbReference type="Proteomes" id="UP000007646"/>
    </source>
</evidence>
<evidence type="ECO:0000256" key="3">
    <source>
        <dbReference type="ARBA" id="ARBA00022527"/>
    </source>
</evidence>
<dbReference type="InterPro" id="IPR000719">
    <property type="entry name" value="Prot_kinase_dom"/>
</dbReference>
<dbReference type="GO" id="GO:0005524">
    <property type="term" value="F:ATP binding"/>
    <property type="evidence" value="ECO:0007669"/>
    <property type="project" value="UniProtKB-KW"/>
</dbReference>
<comment type="similarity">
    <text evidence="1">Belongs to the protein kinase superfamily. CAMK Ser/Thr protein kinase family. SNF1 subfamily.</text>
</comment>
<dbReference type="InterPro" id="IPR001772">
    <property type="entry name" value="KA1_dom"/>
</dbReference>
<dbReference type="FunFam" id="3.30.200.20:FF:000003">
    <property type="entry name" value="Non-specific serine/threonine protein kinase"/>
    <property type="match status" value="1"/>
</dbReference>
<keyword evidence="6" id="KW-0418">Kinase</keyword>
<dbReference type="Proteomes" id="UP000007646">
    <property type="component" value="Unassembled WGS sequence"/>
</dbReference>
<dbReference type="EC" id="2.7.11.1" evidence="2"/>
<protein>
    <recommendedName>
        <fullName evidence="2">non-specific serine/threonine protein kinase</fullName>
        <ecNumber evidence="2">2.7.11.1</ecNumber>
    </recommendedName>
</protein>
<dbReference type="GO" id="GO:0000226">
    <property type="term" value="P:microtubule cytoskeleton organization"/>
    <property type="evidence" value="ECO:0007669"/>
    <property type="project" value="TreeGrafter"/>
</dbReference>
<reference evidence="14" key="3">
    <citation type="submission" date="2025-09" db="UniProtKB">
        <authorList>
            <consortium name="Ensembl"/>
        </authorList>
    </citation>
    <scope>IDENTIFICATION</scope>
    <source>
        <strain evidence="14">Isolate ISIS603380</strain>
    </source>
</reference>
<dbReference type="InterPro" id="IPR028375">
    <property type="entry name" value="KA1/Ssp2_C"/>
</dbReference>
<dbReference type="Pfam" id="PF02149">
    <property type="entry name" value="KA1"/>
    <property type="match status" value="1"/>
</dbReference>
<dbReference type="HOGENOM" id="CLU_000288_157_5_1"/>
<organism evidence="14 15">
    <name type="scientific">Loxodonta africana</name>
    <name type="common">African elephant</name>
    <dbReference type="NCBI Taxonomy" id="9785"/>
    <lineage>
        <taxon>Eukaryota</taxon>
        <taxon>Metazoa</taxon>
        <taxon>Chordata</taxon>
        <taxon>Craniata</taxon>
        <taxon>Vertebrata</taxon>
        <taxon>Euteleostomi</taxon>
        <taxon>Mammalia</taxon>
        <taxon>Eutheria</taxon>
        <taxon>Afrotheria</taxon>
        <taxon>Proboscidea</taxon>
        <taxon>Elephantidae</taxon>
        <taxon>Loxodonta</taxon>
    </lineage>
</organism>
<dbReference type="Gene3D" id="1.10.8.10">
    <property type="entry name" value="DNA helicase RuvA subunit, C-terminal domain"/>
    <property type="match status" value="1"/>
</dbReference>
<evidence type="ECO:0000259" key="13">
    <source>
        <dbReference type="PROSITE" id="PS50032"/>
    </source>
</evidence>
<feature type="domain" description="UBA" evidence="12">
    <location>
        <begin position="271"/>
        <end position="312"/>
    </location>
</feature>
<dbReference type="eggNOG" id="KOG0586">
    <property type="taxonomic scope" value="Eukaryota"/>
</dbReference>
<reference evidence="14 15" key="1">
    <citation type="submission" date="2009-06" db="EMBL/GenBank/DDBJ databases">
        <title>The Genome Sequence of Loxodonta africana (African elephant).</title>
        <authorList>
            <person name="Di Palma F."/>
            <person name="Heiman D."/>
            <person name="Young S."/>
            <person name="Johnson J."/>
            <person name="Lander E.S."/>
            <person name="Lindblad-Toh K."/>
        </authorList>
    </citation>
    <scope>NUCLEOTIDE SEQUENCE [LARGE SCALE GENOMIC DNA]</scope>
    <source>
        <strain evidence="14 15">Isolate ISIS603380</strain>
    </source>
</reference>
<feature type="domain" description="KA1" evidence="13">
    <location>
        <begin position="555"/>
        <end position="604"/>
    </location>
</feature>
<dbReference type="AlphaFoldDB" id="G3U2B4"/>
<dbReference type="SMART" id="SM00165">
    <property type="entry name" value="UBA"/>
    <property type="match status" value="1"/>
</dbReference>
<evidence type="ECO:0000256" key="6">
    <source>
        <dbReference type="ARBA" id="ARBA00022777"/>
    </source>
</evidence>
<dbReference type="InParanoid" id="G3U2B4"/>
<evidence type="ECO:0000256" key="9">
    <source>
        <dbReference type="ARBA" id="ARBA00048679"/>
    </source>
</evidence>
<evidence type="ECO:0000256" key="10">
    <source>
        <dbReference type="SAM" id="MobiDB-lite"/>
    </source>
</evidence>
<evidence type="ECO:0000256" key="1">
    <source>
        <dbReference type="ARBA" id="ARBA00006234"/>
    </source>
</evidence>
<dbReference type="PROSITE" id="PS50032">
    <property type="entry name" value="KA1"/>
    <property type="match status" value="1"/>
</dbReference>
<dbReference type="PANTHER" id="PTHR24346">
    <property type="entry name" value="MAP/MICROTUBULE AFFINITY-REGULATING KINASE"/>
    <property type="match status" value="1"/>
</dbReference>
<keyword evidence="4" id="KW-0808">Transferase</keyword>
<dbReference type="Gene3D" id="3.30.200.20">
    <property type="entry name" value="Phosphorylase Kinase, domain 1"/>
    <property type="match status" value="1"/>
</dbReference>
<dbReference type="SUPFAM" id="SSF56112">
    <property type="entry name" value="Protein kinase-like (PK-like)"/>
    <property type="match status" value="1"/>
</dbReference>
<proteinExistence type="inferred from homology"/>